<reference evidence="4 5" key="1">
    <citation type="journal article" date="2012" name="New Phytol.">
        <title>Insight into trade-off between wood decay and parasitism from the genome of a fungal forest pathogen.</title>
        <authorList>
            <person name="Olson A."/>
            <person name="Aerts A."/>
            <person name="Asiegbu F."/>
            <person name="Belbahri L."/>
            <person name="Bouzid O."/>
            <person name="Broberg A."/>
            <person name="Canback B."/>
            <person name="Coutinho P.M."/>
            <person name="Cullen D."/>
            <person name="Dalman K."/>
            <person name="Deflorio G."/>
            <person name="van Diepen L.T."/>
            <person name="Dunand C."/>
            <person name="Duplessis S."/>
            <person name="Durling M."/>
            <person name="Gonthier P."/>
            <person name="Grimwood J."/>
            <person name="Fossdal C.G."/>
            <person name="Hansson D."/>
            <person name="Henrissat B."/>
            <person name="Hietala A."/>
            <person name="Himmelstrand K."/>
            <person name="Hoffmeister D."/>
            <person name="Hogberg N."/>
            <person name="James T.Y."/>
            <person name="Karlsson M."/>
            <person name="Kohler A."/>
            <person name="Kues U."/>
            <person name="Lee Y.H."/>
            <person name="Lin Y.C."/>
            <person name="Lind M."/>
            <person name="Lindquist E."/>
            <person name="Lombard V."/>
            <person name="Lucas S."/>
            <person name="Lunden K."/>
            <person name="Morin E."/>
            <person name="Murat C."/>
            <person name="Park J."/>
            <person name="Raffaello T."/>
            <person name="Rouze P."/>
            <person name="Salamov A."/>
            <person name="Schmutz J."/>
            <person name="Solheim H."/>
            <person name="Stahlberg J."/>
            <person name="Velez H."/>
            <person name="de Vries R.P."/>
            <person name="Wiebenga A."/>
            <person name="Woodward S."/>
            <person name="Yakovlev I."/>
            <person name="Garbelotto M."/>
            <person name="Martin F."/>
            <person name="Grigoriev I.V."/>
            <person name="Stenlid J."/>
        </authorList>
    </citation>
    <scope>NUCLEOTIDE SEQUENCE [LARGE SCALE GENOMIC DNA]</scope>
    <source>
        <strain evidence="4 5">TC 32-1</strain>
    </source>
</reference>
<dbReference type="GO" id="GO:0005524">
    <property type="term" value="F:ATP binding"/>
    <property type="evidence" value="ECO:0007669"/>
    <property type="project" value="UniProtKB-KW"/>
</dbReference>
<dbReference type="Gene3D" id="3.40.50.300">
    <property type="entry name" value="P-loop containing nucleotide triphosphate hydrolases"/>
    <property type="match status" value="1"/>
</dbReference>
<gene>
    <name evidence="4" type="ORF">HETIRDRAFT_100526</name>
</gene>
<dbReference type="PROSITE" id="PS00211">
    <property type="entry name" value="ABC_TRANSPORTER_1"/>
    <property type="match status" value="1"/>
</dbReference>
<dbReference type="SUPFAM" id="SSF52540">
    <property type="entry name" value="P-loop containing nucleoside triphosphate hydrolases"/>
    <property type="match status" value="1"/>
</dbReference>
<accession>W4KKN4</accession>
<dbReference type="STRING" id="747525.W4KKN4"/>
<sequence>MTPLLSVRNVSCSRPEGDQIFSNVNFNVNEGDIAVLRARSGIGKTTLLKCIAHLNLYHGTPKAYGVPTYRTHVQYVPQRPSLLPGTPRELFHTLSTFQSRHATGTANLNKSLDVARSWGIDEELWDRAWNTLSGGEAQRIALAISFGMNGTILLLDEPTSALDTDASLKVEKALIEAVRSPESPLQALVWITHSEEQATRVGTRFLRLSPTGIREETSIPNDA</sequence>
<keyword evidence="2" id="KW-0067">ATP-binding</keyword>
<keyword evidence="5" id="KW-1185">Reference proteome</keyword>
<dbReference type="InParanoid" id="W4KKN4"/>
<evidence type="ECO:0000313" key="4">
    <source>
        <dbReference type="EMBL" id="ETW85905.1"/>
    </source>
</evidence>
<dbReference type="eggNOG" id="KOG0058">
    <property type="taxonomic scope" value="Eukaryota"/>
</dbReference>
<feature type="domain" description="ABC transporter" evidence="3">
    <location>
        <begin position="5"/>
        <end position="223"/>
    </location>
</feature>
<dbReference type="GeneID" id="20665692"/>
<proteinExistence type="predicted"/>
<organism evidence="4 5">
    <name type="scientific">Heterobasidion irregulare (strain TC 32-1)</name>
    <dbReference type="NCBI Taxonomy" id="747525"/>
    <lineage>
        <taxon>Eukaryota</taxon>
        <taxon>Fungi</taxon>
        <taxon>Dikarya</taxon>
        <taxon>Basidiomycota</taxon>
        <taxon>Agaricomycotina</taxon>
        <taxon>Agaricomycetes</taxon>
        <taxon>Russulales</taxon>
        <taxon>Bondarzewiaceae</taxon>
        <taxon>Heterobasidion</taxon>
        <taxon>Heterobasidion annosum species complex</taxon>
    </lineage>
</organism>
<protein>
    <submittedName>
        <fullName evidence="4">ABC transporter</fullName>
    </submittedName>
</protein>
<evidence type="ECO:0000256" key="1">
    <source>
        <dbReference type="ARBA" id="ARBA00022741"/>
    </source>
</evidence>
<dbReference type="AlphaFoldDB" id="W4KKN4"/>
<evidence type="ECO:0000259" key="3">
    <source>
        <dbReference type="PROSITE" id="PS50893"/>
    </source>
</evidence>
<dbReference type="KEGG" id="hir:HETIRDRAFT_100526"/>
<dbReference type="RefSeq" id="XP_009542711.1">
    <property type="nucleotide sequence ID" value="XM_009544416.1"/>
</dbReference>
<dbReference type="InterPro" id="IPR017871">
    <property type="entry name" value="ABC_transporter-like_CS"/>
</dbReference>
<evidence type="ECO:0000313" key="5">
    <source>
        <dbReference type="Proteomes" id="UP000030671"/>
    </source>
</evidence>
<dbReference type="PANTHER" id="PTHR43119:SF1">
    <property type="entry name" value="ABC TRANSPORTER DOMAIN-CONTAINING PROTEIN"/>
    <property type="match status" value="1"/>
</dbReference>
<dbReference type="InterPro" id="IPR003439">
    <property type="entry name" value="ABC_transporter-like_ATP-bd"/>
</dbReference>
<dbReference type="InterPro" id="IPR003593">
    <property type="entry name" value="AAA+_ATPase"/>
</dbReference>
<dbReference type="SMART" id="SM00382">
    <property type="entry name" value="AAA"/>
    <property type="match status" value="1"/>
</dbReference>
<dbReference type="Proteomes" id="UP000030671">
    <property type="component" value="Unassembled WGS sequence"/>
</dbReference>
<name>W4KKN4_HETIT</name>
<dbReference type="GO" id="GO:0016887">
    <property type="term" value="F:ATP hydrolysis activity"/>
    <property type="evidence" value="ECO:0007669"/>
    <property type="project" value="InterPro"/>
</dbReference>
<dbReference type="OrthoDB" id="6593433at2759"/>
<dbReference type="InterPro" id="IPR027417">
    <property type="entry name" value="P-loop_NTPase"/>
</dbReference>
<evidence type="ECO:0000256" key="2">
    <source>
        <dbReference type="ARBA" id="ARBA00022840"/>
    </source>
</evidence>
<keyword evidence="1" id="KW-0547">Nucleotide-binding</keyword>
<dbReference type="Pfam" id="PF00005">
    <property type="entry name" value="ABC_tran"/>
    <property type="match status" value="1"/>
</dbReference>
<dbReference type="EMBL" id="KI925455">
    <property type="protein sequence ID" value="ETW85905.1"/>
    <property type="molecule type" value="Genomic_DNA"/>
</dbReference>
<dbReference type="PANTHER" id="PTHR43119">
    <property type="entry name" value="ABC TRANSPORT PROTEIN ATP-BINDING COMPONENT-RELATED"/>
    <property type="match status" value="1"/>
</dbReference>
<dbReference type="PROSITE" id="PS50893">
    <property type="entry name" value="ABC_TRANSPORTER_2"/>
    <property type="match status" value="1"/>
</dbReference>
<dbReference type="HOGENOM" id="CLU_000604_1_22_1"/>